<dbReference type="Proteomes" id="UP000054248">
    <property type="component" value="Unassembled WGS sequence"/>
</dbReference>
<dbReference type="AlphaFoldDB" id="A0A0C3PPF1"/>
<reference evidence="3" key="2">
    <citation type="submission" date="2015-01" db="EMBL/GenBank/DDBJ databases">
        <title>Evolutionary Origins and Diversification of the Mycorrhizal Mutualists.</title>
        <authorList>
            <consortium name="DOE Joint Genome Institute"/>
            <consortium name="Mycorrhizal Genomics Consortium"/>
            <person name="Kohler A."/>
            <person name="Kuo A."/>
            <person name="Nagy L.G."/>
            <person name="Floudas D."/>
            <person name="Copeland A."/>
            <person name="Barry K.W."/>
            <person name="Cichocki N."/>
            <person name="Veneault-Fourrey C."/>
            <person name="LaButti K."/>
            <person name="Lindquist E.A."/>
            <person name="Lipzen A."/>
            <person name="Lundell T."/>
            <person name="Morin E."/>
            <person name="Murat C."/>
            <person name="Riley R."/>
            <person name="Ohm R."/>
            <person name="Sun H."/>
            <person name="Tunlid A."/>
            <person name="Henrissat B."/>
            <person name="Grigoriev I.V."/>
            <person name="Hibbett D.S."/>
            <person name="Martin F."/>
        </authorList>
    </citation>
    <scope>NUCLEOTIDE SEQUENCE [LARGE SCALE GENOMIC DNA]</scope>
    <source>
        <strain evidence="3">MUT 4182</strain>
    </source>
</reference>
<proteinExistence type="predicted"/>
<dbReference type="EMBL" id="KN823585">
    <property type="protein sequence ID" value="KIO16365.1"/>
    <property type="molecule type" value="Genomic_DNA"/>
</dbReference>
<feature type="region of interest" description="Disordered" evidence="1">
    <location>
        <begin position="59"/>
        <end position="86"/>
    </location>
</feature>
<evidence type="ECO:0000313" key="2">
    <source>
        <dbReference type="EMBL" id="KIO16365.1"/>
    </source>
</evidence>
<protein>
    <submittedName>
        <fullName evidence="2">Uncharacterized protein</fullName>
    </submittedName>
</protein>
<organism evidence="2 3">
    <name type="scientific">Tulasnella calospora MUT 4182</name>
    <dbReference type="NCBI Taxonomy" id="1051891"/>
    <lineage>
        <taxon>Eukaryota</taxon>
        <taxon>Fungi</taxon>
        <taxon>Dikarya</taxon>
        <taxon>Basidiomycota</taxon>
        <taxon>Agaricomycotina</taxon>
        <taxon>Agaricomycetes</taxon>
        <taxon>Cantharellales</taxon>
        <taxon>Tulasnellaceae</taxon>
        <taxon>Tulasnella</taxon>
    </lineage>
</organism>
<feature type="compositionally biased region" description="Low complexity" evidence="1">
    <location>
        <begin position="9"/>
        <end position="20"/>
    </location>
</feature>
<reference evidence="2 3" key="1">
    <citation type="submission" date="2014-04" db="EMBL/GenBank/DDBJ databases">
        <authorList>
            <consortium name="DOE Joint Genome Institute"/>
            <person name="Kuo A."/>
            <person name="Girlanda M."/>
            <person name="Perotto S."/>
            <person name="Kohler A."/>
            <person name="Nagy L.G."/>
            <person name="Floudas D."/>
            <person name="Copeland A."/>
            <person name="Barry K.W."/>
            <person name="Cichocki N."/>
            <person name="Veneault-Fourrey C."/>
            <person name="LaButti K."/>
            <person name="Lindquist E.A."/>
            <person name="Lipzen A."/>
            <person name="Lundell T."/>
            <person name="Morin E."/>
            <person name="Murat C."/>
            <person name="Sun H."/>
            <person name="Tunlid A."/>
            <person name="Henrissat B."/>
            <person name="Grigoriev I.V."/>
            <person name="Hibbett D.S."/>
            <person name="Martin F."/>
            <person name="Nordberg H.P."/>
            <person name="Cantor M.N."/>
            <person name="Hua S.X."/>
        </authorList>
    </citation>
    <scope>NUCLEOTIDE SEQUENCE [LARGE SCALE GENOMIC DNA]</scope>
    <source>
        <strain evidence="2 3">MUT 4182</strain>
    </source>
</reference>
<dbReference type="HOGENOM" id="CLU_2252044_0_0_1"/>
<gene>
    <name evidence="2" type="ORF">M407DRAFT_33982</name>
</gene>
<keyword evidence="3" id="KW-1185">Reference proteome</keyword>
<sequence length="104" mass="10903">MLRNGKTYASATSSAGSESSYQYPTTITMDSTLHKHGVAALTDELFVVDSEIEHLTKANNNTIPEVDELQMPGKPDGGDAYPIPALPADAADAIPAKESLVANG</sequence>
<evidence type="ECO:0000256" key="1">
    <source>
        <dbReference type="SAM" id="MobiDB-lite"/>
    </source>
</evidence>
<evidence type="ECO:0000313" key="3">
    <source>
        <dbReference type="Proteomes" id="UP000054248"/>
    </source>
</evidence>
<feature type="region of interest" description="Disordered" evidence="1">
    <location>
        <begin position="1"/>
        <end position="22"/>
    </location>
</feature>
<name>A0A0C3PPF1_9AGAM</name>
<accession>A0A0C3PPF1</accession>